<evidence type="ECO:0008006" key="3">
    <source>
        <dbReference type="Google" id="ProtNLM"/>
    </source>
</evidence>
<name>T0R046_SAPDV</name>
<keyword evidence="2" id="KW-1185">Reference proteome</keyword>
<gene>
    <name evidence="1" type="ORF">SDRG_02232</name>
</gene>
<evidence type="ECO:0000313" key="2">
    <source>
        <dbReference type="Proteomes" id="UP000030762"/>
    </source>
</evidence>
<dbReference type="InterPro" id="IPR032675">
    <property type="entry name" value="LRR_dom_sf"/>
</dbReference>
<dbReference type="InParanoid" id="T0R046"/>
<reference evidence="1 2" key="1">
    <citation type="submission" date="2012-04" db="EMBL/GenBank/DDBJ databases">
        <title>The Genome Sequence of Saprolegnia declina VS20.</title>
        <authorList>
            <consortium name="The Broad Institute Genome Sequencing Platform"/>
            <person name="Russ C."/>
            <person name="Nusbaum C."/>
            <person name="Tyler B."/>
            <person name="van West P."/>
            <person name="Dieguez-Uribeondo J."/>
            <person name="de Bruijn I."/>
            <person name="Tripathy S."/>
            <person name="Jiang R."/>
            <person name="Young S.K."/>
            <person name="Zeng Q."/>
            <person name="Gargeya S."/>
            <person name="Fitzgerald M."/>
            <person name="Haas B."/>
            <person name="Abouelleil A."/>
            <person name="Alvarado L."/>
            <person name="Arachchi H.M."/>
            <person name="Berlin A."/>
            <person name="Chapman S.B."/>
            <person name="Goldberg J."/>
            <person name="Griggs A."/>
            <person name="Gujja S."/>
            <person name="Hansen M."/>
            <person name="Howarth C."/>
            <person name="Imamovic A."/>
            <person name="Larimer J."/>
            <person name="McCowen C."/>
            <person name="Montmayeur A."/>
            <person name="Murphy C."/>
            <person name="Neiman D."/>
            <person name="Pearson M."/>
            <person name="Priest M."/>
            <person name="Roberts A."/>
            <person name="Saif S."/>
            <person name="Shea T."/>
            <person name="Sisk P."/>
            <person name="Sykes S."/>
            <person name="Wortman J."/>
            <person name="Nusbaum C."/>
            <person name="Birren B."/>
        </authorList>
    </citation>
    <scope>NUCLEOTIDE SEQUENCE [LARGE SCALE GENOMIC DNA]</scope>
    <source>
        <strain evidence="1 2">VS20</strain>
    </source>
</reference>
<dbReference type="SUPFAM" id="SSF52047">
    <property type="entry name" value="RNI-like"/>
    <property type="match status" value="1"/>
</dbReference>
<dbReference type="VEuPathDB" id="FungiDB:SDRG_02232"/>
<dbReference type="OMA" id="WSICHAT"/>
<accession>T0R046</accession>
<dbReference type="Proteomes" id="UP000030762">
    <property type="component" value="Unassembled WGS sequence"/>
</dbReference>
<dbReference type="EMBL" id="JH767136">
    <property type="protein sequence ID" value="EQC40331.1"/>
    <property type="molecule type" value="Genomic_DNA"/>
</dbReference>
<dbReference type="AlphaFoldDB" id="T0R046"/>
<organism evidence="1 2">
    <name type="scientific">Saprolegnia diclina (strain VS20)</name>
    <dbReference type="NCBI Taxonomy" id="1156394"/>
    <lineage>
        <taxon>Eukaryota</taxon>
        <taxon>Sar</taxon>
        <taxon>Stramenopiles</taxon>
        <taxon>Oomycota</taxon>
        <taxon>Saprolegniomycetes</taxon>
        <taxon>Saprolegniales</taxon>
        <taxon>Saprolegniaceae</taxon>
        <taxon>Saprolegnia</taxon>
    </lineage>
</organism>
<proteinExistence type="predicted"/>
<evidence type="ECO:0000313" key="1">
    <source>
        <dbReference type="EMBL" id="EQC40331.1"/>
    </source>
</evidence>
<dbReference type="RefSeq" id="XP_008606030.1">
    <property type="nucleotide sequence ID" value="XM_008607808.1"/>
</dbReference>
<sequence length="514" mass="56253">MTTDNRPTPWLLLASPIALQILDYLDDSFDACAFLQAAPDGSLDDALDALRTLLAMDLDSLDELWPRADIAPLDEAYRHDPSVVARALPLIKKIDLGFCRNSSSICHATALPPTTAVSAYIDLDDISVRTLLGKWLPNLVDLKVVSQNERNVARIVQNDLSACHGLRALTLAQHAKITQGTFTDVLSAVVAQCPYVERIGFESTKLSLMSNGKALLAWLTRSHAHRLELHHIDFHDELCDELATALLTSTSLETIVLSGGPSLTRAMFSPSSPPLPQQLRHLTIFDYLHEYDSSSYAMAYDWDYRAPVFFLHGALGALAAKIAASRLETLELGPHYPTNLTSVVNILPSLKTLTKLRLQETQLTAFPPLRQLLHLEMTRMYVTDEAFASLTTLLGSSPDLVHLDLDFDGRTFWSLPPDDDVETMLRAMAHWLSHRGADCNVRLNIKTDASATALVAALAQTRSSHEITFSIGAYGISLDVKEQLVAALASSASSQSHVSSSSLYTSGLGLINES</sequence>
<dbReference type="GeneID" id="19942959"/>
<protein>
    <recommendedName>
        <fullName evidence="3">F-box domain-containing protein</fullName>
    </recommendedName>
</protein>
<dbReference type="Gene3D" id="3.80.10.10">
    <property type="entry name" value="Ribonuclease Inhibitor"/>
    <property type="match status" value="2"/>
</dbReference>